<dbReference type="STRING" id="1227549.SAMN05444007_108204"/>
<dbReference type="Pfam" id="PF12708">
    <property type="entry name" value="Pect-lyase_RHGA_epim"/>
    <property type="match status" value="1"/>
</dbReference>
<evidence type="ECO:0000313" key="2">
    <source>
        <dbReference type="EMBL" id="SEJ90748.1"/>
    </source>
</evidence>
<feature type="domain" description="Rhamnogalacturonase A/B/Epimerase-like pectate lyase" evidence="1">
    <location>
        <begin position="188"/>
        <end position="247"/>
    </location>
</feature>
<dbReference type="InterPro" id="IPR012334">
    <property type="entry name" value="Pectin_lyas_fold"/>
</dbReference>
<dbReference type="InterPro" id="IPR024535">
    <property type="entry name" value="RHGA/B-epi-like_pectate_lyase"/>
</dbReference>
<protein>
    <submittedName>
        <fullName evidence="2">Pectate lyase superfamily protein</fullName>
    </submittedName>
</protein>
<proteinExistence type="predicted"/>
<organism evidence="2 3">
    <name type="scientific">Cribrihabitans marinus</name>
    <dbReference type="NCBI Taxonomy" id="1227549"/>
    <lineage>
        <taxon>Bacteria</taxon>
        <taxon>Pseudomonadati</taxon>
        <taxon>Pseudomonadota</taxon>
        <taxon>Alphaproteobacteria</taxon>
        <taxon>Rhodobacterales</taxon>
        <taxon>Paracoccaceae</taxon>
        <taxon>Cribrihabitans</taxon>
    </lineage>
</organism>
<reference evidence="2 3" key="1">
    <citation type="submission" date="2016-10" db="EMBL/GenBank/DDBJ databases">
        <authorList>
            <person name="de Groot N.N."/>
        </authorList>
    </citation>
    <scope>NUCLEOTIDE SEQUENCE [LARGE SCALE GENOMIC DNA]</scope>
    <source>
        <strain evidence="2 3">DSM 29340</strain>
    </source>
</reference>
<accession>A0A1H7CM45</accession>
<keyword evidence="3" id="KW-1185">Reference proteome</keyword>
<evidence type="ECO:0000313" key="3">
    <source>
        <dbReference type="Proteomes" id="UP000199379"/>
    </source>
</evidence>
<dbReference type="InterPro" id="IPR011050">
    <property type="entry name" value="Pectin_lyase_fold/virulence"/>
</dbReference>
<evidence type="ECO:0000259" key="1">
    <source>
        <dbReference type="Pfam" id="PF12708"/>
    </source>
</evidence>
<keyword evidence="2" id="KW-0456">Lyase</keyword>
<dbReference type="SUPFAM" id="SSF51126">
    <property type="entry name" value="Pectin lyase-like"/>
    <property type="match status" value="1"/>
</dbReference>
<name>A0A1H7CM45_9RHOB</name>
<dbReference type="EMBL" id="FNYD01000008">
    <property type="protein sequence ID" value="SEJ90748.1"/>
    <property type="molecule type" value="Genomic_DNA"/>
</dbReference>
<dbReference type="AlphaFoldDB" id="A0A1H7CM45"/>
<dbReference type="Gene3D" id="2.160.20.10">
    <property type="entry name" value="Single-stranded right-handed beta-helix, Pectin lyase-like"/>
    <property type="match status" value="1"/>
</dbReference>
<dbReference type="GO" id="GO:0016829">
    <property type="term" value="F:lyase activity"/>
    <property type="evidence" value="ECO:0007669"/>
    <property type="project" value="UniProtKB-KW"/>
</dbReference>
<sequence length="760" mass="81765">MNKAITDGIEFMPRAFEHGLDRWSSGDGTPGSETYDGAFNAAFVPADADFGGCLELQKSDTVQKLRYMGQTPMQPGCYLMIRARIKAVSGNLPQVRIAGWAGDADGHIADVPEFAAPVQLTGYGAVVEVTGIVGSGPRGGVDMPWGPDALYGHFGLDLIGPNGGIVRIDDIEITDISAAFLDDKIGLVDVRDYGAVGDGVSDDSFAFEAADKAADGRRVLVPEGVFHLAETTSLKSQAVFVGRVTMPADKMLLMTKSFDLPTYIDAFKDEDLAFRKAFQALVNNSDHESLDMGGRKISVSAPIDMAAAVPNRPSYATRRVIRNGQFDAQESTEWDTEVFTSQATYAPSQNARVLKNVVNVVNIPVGALVSGNGVGREIYVRSKDVAAQEITLNAPLFDADGTQVFTFTAFKYLLDFSGFSKLAKFGIQNVEFQCNGRCSGIRLAPNGAVFSLSDSFVSRPRDRGITSIGGGCQGMLIDQCQFLSTEETLNVADRRTIALNVNANDVKLRNNRSTNFLHFAVLGGGNHIVLGNHFFQGDAVSDGVRSAGLILQDNYVSVSIVGNYVDNCFVEWTNERDPDPDFSGGFSFSSLSISDNVFLASDVAPWFAFVIVKPHGNGHFLNGVSVTGNKFKAVNGVVDRIEAVDTSFADLDYDRFKHVEVSGNTYHQITRQAMSPLRVRHSQPTAAQTWVVDPAAELPFGGWARAVDGVVPINGAQAAQGPVFAAPYVSLAQGAARDQVHLVWPKPVRGVADVILRVDT</sequence>
<dbReference type="Proteomes" id="UP000199379">
    <property type="component" value="Unassembled WGS sequence"/>
</dbReference>
<dbReference type="RefSeq" id="WP_092368554.1">
    <property type="nucleotide sequence ID" value="NZ_BMGV01000008.1"/>
</dbReference>
<dbReference type="OrthoDB" id="7749009at2"/>
<gene>
    <name evidence="2" type="ORF">SAMN05444007_108204</name>
</gene>